<dbReference type="AlphaFoldDB" id="A0AAD5S7D5"/>
<dbReference type="EMBL" id="JADGJD010001271">
    <property type="protein sequence ID" value="KAJ3044765.1"/>
    <property type="molecule type" value="Genomic_DNA"/>
</dbReference>
<sequence length="61" mass="7186">TLSLSLPINHHTLIQLMKLIPPREFMKDDIQRIFRFLKHHEKISEREYLEAVEMSGQNVGG</sequence>
<accession>A0AAD5S7D5</accession>
<evidence type="ECO:0000313" key="1">
    <source>
        <dbReference type="EMBL" id="KAJ3044765.1"/>
    </source>
</evidence>
<dbReference type="Proteomes" id="UP001212841">
    <property type="component" value="Unassembled WGS sequence"/>
</dbReference>
<proteinExistence type="predicted"/>
<organism evidence="1 2">
    <name type="scientific">Rhizophlyctis rosea</name>
    <dbReference type="NCBI Taxonomy" id="64517"/>
    <lineage>
        <taxon>Eukaryota</taxon>
        <taxon>Fungi</taxon>
        <taxon>Fungi incertae sedis</taxon>
        <taxon>Chytridiomycota</taxon>
        <taxon>Chytridiomycota incertae sedis</taxon>
        <taxon>Chytridiomycetes</taxon>
        <taxon>Rhizophlyctidales</taxon>
        <taxon>Rhizophlyctidaceae</taxon>
        <taxon>Rhizophlyctis</taxon>
    </lineage>
</organism>
<feature type="non-terminal residue" evidence="1">
    <location>
        <position position="1"/>
    </location>
</feature>
<name>A0AAD5S7D5_9FUNG</name>
<gene>
    <name evidence="1" type="ORF">HK097_001378</name>
</gene>
<evidence type="ECO:0000313" key="2">
    <source>
        <dbReference type="Proteomes" id="UP001212841"/>
    </source>
</evidence>
<comment type="caution">
    <text evidence="1">The sequence shown here is derived from an EMBL/GenBank/DDBJ whole genome shotgun (WGS) entry which is preliminary data.</text>
</comment>
<protein>
    <submittedName>
        <fullName evidence="1">Uncharacterized protein</fullName>
    </submittedName>
</protein>
<reference evidence="1" key="1">
    <citation type="submission" date="2020-05" db="EMBL/GenBank/DDBJ databases">
        <title>Phylogenomic resolution of chytrid fungi.</title>
        <authorList>
            <person name="Stajich J.E."/>
            <person name="Amses K."/>
            <person name="Simmons R."/>
            <person name="Seto K."/>
            <person name="Myers J."/>
            <person name="Bonds A."/>
            <person name="Quandt C.A."/>
            <person name="Barry K."/>
            <person name="Liu P."/>
            <person name="Grigoriev I."/>
            <person name="Longcore J.E."/>
            <person name="James T.Y."/>
        </authorList>
    </citation>
    <scope>NUCLEOTIDE SEQUENCE</scope>
    <source>
        <strain evidence="1">JEL0318</strain>
    </source>
</reference>
<keyword evidence="2" id="KW-1185">Reference proteome</keyword>